<dbReference type="Gene3D" id="3.10.20.440">
    <property type="entry name" value="2Fe-2S iron-sulphur cluster binding domain, sarcosine oxidase, alpha subunit, N-terminal domain"/>
    <property type="match status" value="1"/>
</dbReference>
<dbReference type="GO" id="GO:0016491">
    <property type="term" value="F:oxidoreductase activity"/>
    <property type="evidence" value="ECO:0007669"/>
    <property type="project" value="UniProtKB-KW"/>
</dbReference>
<gene>
    <name evidence="2" type="ORF">ABK905_13485</name>
</gene>
<name>A0AAU7Q455_9GAMM</name>
<keyword evidence="1" id="KW-0560">Oxidoreductase</keyword>
<evidence type="ECO:0000313" key="2">
    <source>
        <dbReference type="EMBL" id="XBS67927.1"/>
    </source>
</evidence>
<dbReference type="GO" id="GO:0051536">
    <property type="term" value="F:iron-sulfur cluster binding"/>
    <property type="evidence" value="ECO:0007669"/>
    <property type="project" value="InterPro"/>
</dbReference>
<sequence>MTFQRIEKAPIAGLLHFEGRDIPFHAGDTLATALLAAGINAFRRTALSGEQRGPYCLMGVCFECLLCVDGIDNLRACVTPARNGMKIQRQQGAPAGPELKPEEQP</sequence>
<dbReference type="Pfam" id="PF13510">
    <property type="entry name" value="Fer2_4"/>
    <property type="match status" value="1"/>
</dbReference>
<reference evidence="2" key="1">
    <citation type="submission" date="2024-06" db="EMBL/GenBank/DDBJ databases">
        <authorList>
            <person name="Coelho C."/>
            <person name="Bento M."/>
            <person name="Garcia E."/>
            <person name="Camelo A."/>
            <person name="Brandao I."/>
            <person name="Espirito Santo C."/>
            <person name="Trovao J."/>
            <person name="Verissimo A."/>
            <person name="Costa J."/>
            <person name="Tiago I."/>
        </authorList>
    </citation>
    <scope>NUCLEOTIDE SEQUENCE</scope>
    <source>
        <strain evidence="2">KWT182</strain>
    </source>
</reference>
<dbReference type="SUPFAM" id="SSF54292">
    <property type="entry name" value="2Fe-2S ferredoxin-like"/>
    <property type="match status" value="1"/>
</dbReference>
<evidence type="ECO:0000256" key="1">
    <source>
        <dbReference type="ARBA" id="ARBA00023002"/>
    </source>
</evidence>
<dbReference type="InterPro" id="IPR042204">
    <property type="entry name" value="2Fe-2S-bd_N"/>
</dbReference>
<accession>A0AAU7Q455</accession>
<proteinExistence type="predicted"/>
<organism evidence="2">
    <name type="scientific">Acerihabitans sp. KWT182</name>
    <dbReference type="NCBI Taxonomy" id="3157919"/>
    <lineage>
        <taxon>Bacteria</taxon>
        <taxon>Pseudomonadati</taxon>
        <taxon>Pseudomonadota</taxon>
        <taxon>Gammaproteobacteria</taxon>
        <taxon>Enterobacterales</taxon>
        <taxon>Pectobacteriaceae</taxon>
        <taxon>Acerihabitans</taxon>
    </lineage>
</organism>
<dbReference type="AlphaFoldDB" id="A0AAU7Q455"/>
<dbReference type="EMBL" id="CP157947">
    <property type="protein sequence ID" value="XBS67927.1"/>
    <property type="molecule type" value="Genomic_DNA"/>
</dbReference>
<protein>
    <submittedName>
        <fullName evidence="2">(2Fe-2S)-binding protein</fullName>
    </submittedName>
</protein>
<dbReference type="InterPro" id="IPR036010">
    <property type="entry name" value="2Fe-2S_ferredoxin-like_sf"/>
</dbReference>